<dbReference type="EMBL" id="AP023356">
    <property type="protein sequence ID" value="BCJ48247.1"/>
    <property type="molecule type" value="Genomic_DNA"/>
</dbReference>
<sequence>MGGVIESRGGAGTSWILFLLALPGAAWSVWVALIASAPFFGETATAQDHATSAAAMLSGASLWLVTAACSVLVSRGVAVPVLSGIAAAVFAALSLGVGPRAPLSSADEAGWGAAWTLPTGWVVICWLLGVAGTRVYRAVVAHSGSSMRP</sequence>
<accession>A0ABM7M9F0</accession>
<keyword evidence="3" id="KW-1185">Reference proteome</keyword>
<dbReference type="Proteomes" id="UP000676967">
    <property type="component" value="Chromosome"/>
</dbReference>
<name>A0ABM7M9F0_9ACTN</name>
<keyword evidence="1" id="KW-0812">Transmembrane</keyword>
<feature type="transmembrane region" description="Helical" evidence="1">
    <location>
        <begin position="109"/>
        <end position="129"/>
    </location>
</feature>
<reference evidence="2 3" key="1">
    <citation type="submission" date="2020-08" db="EMBL/GenBank/DDBJ databases">
        <title>Whole genome shotgun sequence of Actinoplanes ianthinogenes NBRC 13996.</title>
        <authorList>
            <person name="Komaki H."/>
            <person name="Tamura T."/>
        </authorList>
    </citation>
    <scope>NUCLEOTIDE SEQUENCE [LARGE SCALE GENOMIC DNA]</scope>
    <source>
        <strain evidence="2 3">NBRC 13996</strain>
    </source>
</reference>
<gene>
    <name evidence="2" type="ORF">Aiant_89040</name>
</gene>
<evidence type="ECO:0000313" key="2">
    <source>
        <dbReference type="EMBL" id="BCJ48247.1"/>
    </source>
</evidence>
<feature type="transmembrane region" description="Helical" evidence="1">
    <location>
        <begin position="79"/>
        <end position="97"/>
    </location>
</feature>
<feature type="transmembrane region" description="Helical" evidence="1">
    <location>
        <begin position="15"/>
        <end position="41"/>
    </location>
</feature>
<keyword evidence="1" id="KW-1133">Transmembrane helix</keyword>
<protein>
    <submittedName>
        <fullName evidence="2">Uncharacterized protein</fullName>
    </submittedName>
</protein>
<organism evidence="2 3">
    <name type="scientific">Actinoplanes ianthinogenes</name>
    <dbReference type="NCBI Taxonomy" id="122358"/>
    <lineage>
        <taxon>Bacteria</taxon>
        <taxon>Bacillati</taxon>
        <taxon>Actinomycetota</taxon>
        <taxon>Actinomycetes</taxon>
        <taxon>Micromonosporales</taxon>
        <taxon>Micromonosporaceae</taxon>
        <taxon>Actinoplanes</taxon>
    </lineage>
</organism>
<evidence type="ECO:0000256" key="1">
    <source>
        <dbReference type="SAM" id="Phobius"/>
    </source>
</evidence>
<feature type="transmembrane region" description="Helical" evidence="1">
    <location>
        <begin position="53"/>
        <end position="73"/>
    </location>
</feature>
<proteinExistence type="predicted"/>
<keyword evidence="1" id="KW-0472">Membrane</keyword>
<evidence type="ECO:0000313" key="3">
    <source>
        <dbReference type="Proteomes" id="UP000676967"/>
    </source>
</evidence>